<dbReference type="AlphaFoldDB" id="A0A8H5M295"/>
<accession>A0A8H5M295</accession>
<dbReference type="InterPro" id="IPR045341">
    <property type="entry name" value="DUF6532"/>
</dbReference>
<sequence length="174" mass="19437">MYGFGSGHRTKTIKANRKLAEELKFEKGYIYKVLTEDSRKGIYQHPIIQMGVSKLWFNNKRDEGVIYSDMFDPMPVPAIALILTTIECSIDEWTTGTKTDGNSLSRPPTLTEHPPAHAIAPPTVRDPDPQRSDPSVGVHTYTLPVVSHLSLRVPDADPDHPASRRRLSQLVPVP</sequence>
<organism evidence="3 4">
    <name type="scientific">Tricholomella constricta</name>
    <dbReference type="NCBI Taxonomy" id="117010"/>
    <lineage>
        <taxon>Eukaryota</taxon>
        <taxon>Fungi</taxon>
        <taxon>Dikarya</taxon>
        <taxon>Basidiomycota</taxon>
        <taxon>Agaricomycotina</taxon>
        <taxon>Agaricomycetes</taxon>
        <taxon>Agaricomycetidae</taxon>
        <taxon>Agaricales</taxon>
        <taxon>Tricholomatineae</taxon>
        <taxon>Lyophyllaceae</taxon>
        <taxon>Tricholomella</taxon>
    </lineage>
</organism>
<proteinExistence type="predicted"/>
<dbReference type="Pfam" id="PF20149">
    <property type="entry name" value="DUF6532"/>
    <property type="match status" value="1"/>
</dbReference>
<reference evidence="3 4" key="1">
    <citation type="journal article" date="2020" name="ISME J.">
        <title>Uncovering the hidden diversity of litter-decomposition mechanisms in mushroom-forming fungi.</title>
        <authorList>
            <person name="Floudas D."/>
            <person name="Bentzer J."/>
            <person name="Ahren D."/>
            <person name="Johansson T."/>
            <person name="Persson P."/>
            <person name="Tunlid A."/>
        </authorList>
    </citation>
    <scope>NUCLEOTIDE SEQUENCE [LARGE SCALE GENOMIC DNA]</scope>
    <source>
        <strain evidence="3 4">CBS 661.87</strain>
    </source>
</reference>
<dbReference type="OrthoDB" id="3257342at2759"/>
<dbReference type="EMBL" id="JAACJP010000022">
    <property type="protein sequence ID" value="KAF5377949.1"/>
    <property type="molecule type" value="Genomic_DNA"/>
</dbReference>
<gene>
    <name evidence="3" type="ORF">D9615_006757</name>
</gene>
<keyword evidence="4" id="KW-1185">Reference proteome</keyword>
<protein>
    <recommendedName>
        <fullName evidence="2">DUF6532 domain-containing protein</fullName>
    </recommendedName>
</protein>
<feature type="region of interest" description="Disordered" evidence="1">
    <location>
        <begin position="95"/>
        <end position="138"/>
    </location>
</feature>
<evidence type="ECO:0000313" key="4">
    <source>
        <dbReference type="Proteomes" id="UP000565441"/>
    </source>
</evidence>
<feature type="region of interest" description="Disordered" evidence="1">
    <location>
        <begin position="152"/>
        <end position="174"/>
    </location>
</feature>
<evidence type="ECO:0000256" key="1">
    <source>
        <dbReference type="SAM" id="MobiDB-lite"/>
    </source>
</evidence>
<evidence type="ECO:0000259" key="2">
    <source>
        <dbReference type="Pfam" id="PF20149"/>
    </source>
</evidence>
<feature type="domain" description="DUF6532" evidence="2">
    <location>
        <begin position="1"/>
        <end position="101"/>
    </location>
</feature>
<feature type="compositionally biased region" description="Polar residues" evidence="1">
    <location>
        <begin position="95"/>
        <end position="108"/>
    </location>
</feature>
<dbReference type="Proteomes" id="UP000565441">
    <property type="component" value="Unassembled WGS sequence"/>
</dbReference>
<evidence type="ECO:0000313" key="3">
    <source>
        <dbReference type="EMBL" id="KAF5377949.1"/>
    </source>
</evidence>
<name>A0A8H5M295_9AGAR</name>
<comment type="caution">
    <text evidence="3">The sequence shown here is derived from an EMBL/GenBank/DDBJ whole genome shotgun (WGS) entry which is preliminary data.</text>
</comment>